<evidence type="ECO:0000256" key="1">
    <source>
        <dbReference type="SAM" id="MobiDB-lite"/>
    </source>
</evidence>
<keyword evidence="2" id="KW-0472">Membrane</keyword>
<name>A0A438C1S6_VITVI</name>
<feature type="compositionally biased region" description="Basic and acidic residues" evidence="1">
    <location>
        <begin position="1"/>
        <end position="16"/>
    </location>
</feature>
<feature type="region of interest" description="Disordered" evidence="1">
    <location>
        <begin position="1"/>
        <end position="20"/>
    </location>
</feature>
<accession>A0A438C1S6</accession>
<dbReference type="Proteomes" id="UP000288805">
    <property type="component" value="Unassembled WGS sequence"/>
</dbReference>
<organism evidence="3 4">
    <name type="scientific">Vitis vinifera</name>
    <name type="common">Grape</name>
    <dbReference type="NCBI Taxonomy" id="29760"/>
    <lineage>
        <taxon>Eukaryota</taxon>
        <taxon>Viridiplantae</taxon>
        <taxon>Streptophyta</taxon>
        <taxon>Embryophyta</taxon>
        <taxon>Tracheophyta</taxon>
        <taxon>Spermatophyta</taxon>
        <taxon>Magnoliopsida</taxon>
        <taxon>eudicotyledons</taxon>
        <taxon>Gunneridae</taxon>
        <taxon>Pentapetalae</taxon>
        <taxon>rosids</taxon>
        <taxon>Vitales</taxon>
        <taxon>Vitaceae</taxon>
        <taxon>Viteae</taxon>
        <taxon>Vitis</taxon>
    </lineage>
</organism>
<keyword evidence="2" id="KW-1133">Transmembrane helix</keyword>
<keyword evidence="2" id="KW-0812">Transmembrane</keyword>
<protein>
    <submittedName>
        <fullName evidence="3">Uncharacterized protein</fullName>
    </submittedName>
</protein>
<evidence type="ECO:0000313" key="3">
    <source>
        <dbReference type="EMBL" id="RVW17204.1"/>
    </source>
</evidence>
<comment type="caution">
    <text evidence="3">The sequence shown here is derived from an EMBL/GenBank/DDBJ whole genome shotgun (WGS) entry which is preliminary data.</text>
</comment>
<reference evidence="3 4" key="1">
    <citation type="journal article" date="2018" name="PLoS Genet.">
        <title>Population sequencing reveals clonal diversity and ancestral inbreeding in the grapevine cultivar Chardonnay.</title>
        <authorList>
            <person name="Roach M.J."/>
            <person name="Johnson D.L."/>
            <person name="Bohlmann J."/>
            <person name="van Vuuren H.J."/>
            <person name="Jones S.J."/>
            <person name="Pretorius I.S."/>
            <person name="Schmidt S.A."/>
            <person name="Borneman A.R."/>
        </authorList>
    </citation>
    <scope>NUCLEOTIDE SEQUENCE [LARGE SCALE GENOMIC DNA]</scope>
    <source>
        <strain evidence="4">cv. Chardonnay</strain>
        <tissue evidence="3">Leaf</tissue>
    </source>
</reference>
<evidence type="ECO:0000313" key="4">
    <source>
        <dbReference type="Proteomes" id="UP000288805"/>
    </source>
</evidence>
<evidence type="ECO:0000256" key="2">
    <source>
        <dbReference type="SAM" id="Phobius"/>
    </source>
</evidence>
<proteinExistence type="predicted"/>
<sequence>MGNKTEEKEEKQRENVDPPFCPFSTCLFCIALTSVLLLVEFVVIVDPPELSPAPTLKSGAEDVGLSPHALSLPLSPTVLSRSPYFGSLPVPPLPLESSPWPSPDSPPTSTPYSSNNGDVG</sequence>
<feature type="region of interest" description="Disordered" evidence="1">
    <location>
        <begin position="95"/>
        <end position="120"/>
    </location>
</feature>
<feature type="compositionally biased region" description="Pro residues" evidence="1">
    <location>
        <begin position="95"/>
        <end position="109"/>
    </location>
</feature>
<feature type="transmembrane region" description="Helical" evidence="2">
    <location>
        <begin position="20"/>
        <end position="45"/>
    </location>
</feature>
<dbReference type="EMBL" id="QGNW01002580">
    <property type="protein sequence ID" value="RVW17204.1"/>
    <property type="molecule type" value="Genomic_DNA"/>
</dbReference>
<dbReference type="AlphaFoldDB" id="A0A438C1S6"/>
<gene>
    <name evidence="3" type="ORF">CK203_108867</name>
</gene>